<feature type="transmembrane region" description="Helical" evidence="2">
    <location>
        <begin position="183"/>
        <end position="202"/>
    </location>
</feature>
<dbReference type="Proteomes" id="UP000279275">
    <property type="component" value="Unassembled WGS sequence"/>
</dbReference>
<dbReference type="AlphaFoldDB" id="A0A3M2KYP6"/>
<keyword evidence="4" id="KW-1185">Reference proteome</keyword>
<feature type="transmembrane region" description="Helical" evidence="2">
    <location>
        <begin position="208"/>
        <end position="226"/>
    </location>
</feature>
<feature type="transmembrane region" description="Helical" evidence="2">
    <location>
        <begin position="338"/>
        <end position="357"/>
    </location>
</feature>
<dbReference type="Pfam" id="PF07907">
    <property type="entry name" value="YibE_F"/>
    <property type="match status" value="1"/>
</dbReference>
<reference evidence="3 4" key="1">
    <citation type="submission" date="2018-10" db="EMBL/GenBank/DDBJ databases">
        <title>Isolation from cow dung.</title>
        <authorList>
            <person name="Ling L."/>
        </authorList>
    </citation>
    <scope>NUCLEOTIDE SEQUENCE [LARGE SCALE GENOMIC DNA]</scope>
    <source>
        <strain evidence="3 4">NEAU-LL90</strain>
    </source>
</reference>
<comment type="caution">
    <text evidence="3">The sequence shown here is derived from an EMBL/GenBank/DDBJ whole genome shotgun (WGS) entry which is preliminary data.</text>
</comment>
<feature type="transmembrane region" description="Helical" evidence="2">
    <location>
        <begin position="238"/>
        <end position="256"/>
    </location>
</feature>
<keyword evidence="2" id="KW-1133">Transmembrane helix</keyword>
<keyword evidence="2" id="KW-0472">Membrane</keyword>
<feature type="transmembrane region" description="Helical" evidence="2">
    <location>
        <begin position="276"/>
        <end position="297"/>
    </location>
</feature>
<dbReference type="EMBL" id="RFFH01000019">
    <property type="protein sequence ID" value="RMI28685.1"/>
    <property type="molecule type" value="Genomic_DNA"/>
</dbReference>
<gene>
    <name evidence="3" type="ORF">EBN03_28995</name>
</gene>
<evidence type="ECO:0000313" key="4">
    <source>
        <dbReference type="Proteomes" id="UP000279275"/>
    </source>
</evidence>
<protein>
    <submittedName>
        <fullName evidence="3">YibE/F family protein</fullName>
    </submittedName>
</protein>
<organism evidence="3 4">
    <name type="scientific">Nocardia stercoris</name>
    <dbReference type="NCBI Taxonomy" id="2483361"/>
    <lineage>
        <taxon>Bacteria</taxon>
        <taxon>Bacillati</taxon>
        <taxon>Actinomycetota</taxon>
        <taxon>Actinomycetes</taxon>
        <taxon>Mycobacteriales</taxon>
        <taxon>Nocardiaceae</taxon>
        <taxon>Nocardia</taxon>
    </lineage>
</organism>
<dbReference type="InterPro" id="IPR012507">
    <property type="entry name" value="YibE_F"/>
</dbReference>
<feature type="transmembrane region" description="Helical" evidence="2">
    <location>
        <begin position="377"/>
        <end position="402"/>
    </location>
</feature>
<keyword evidence="2" id="KW-0812">Transmembrane</keyword>
<feature type="region of interest" description="Disordered" evidence="1">
    <location>
        <begin position="410"/>
        <end position="434"/>
    </location>
</feature>
<feature type="region of interest" description="Disordered" evidence="1">
    <location>
        <begin position="447"/>
        <end position="595"/>
    </location>
</feature>
<evidence type="ECO:0000313" key="3">
    <source>
        <dbReference type="EMBL" id="RMI28685.1"/>
    </source>
</evidence>
<feature type="transmembrane region" description="Helical" evidence="2">
    <location>
        <begin position="158"/>
        <end position="176"/>
    </location>
</feature>
<feature type="transmembrane region" description="Helical" evidence="2">
    <location>
        <begin position="20"/>
        <end position="43"/>
    </location>
</feature>
<accession>A0A3M2KYP6</accession>
<sequence>MSHHHHHHDHSGPIPIGATAARVVVGLLGGILVLVLAGAVWLWPGKVHIDIPLPMQNGGGGAVVTETGHVVSQDIGPCGSPSQGKAFDDTPAPPRAGYNCQRSTVAIDSGPDQGRHTLLEIAPGPGQPDLHAGDTIRLVRQDDPSGQRLYAFDDYSRGAPLTWIVVAFVVVIVAVARWRGLRAVLGLGIAFGVVVLFMLPALLDGKPALPVAVVAGALILYSVLYLAHGVNLRTSSALLGTLSAMVLAAVLSWLALDLTHLTGLSEEANTNVATYLQHVSITGLLLAGFIIGSLGVLNDVTITQAAAAFELAGLDEEASRREIFAAAMRVGRDHIASTVYTLVLAYAGGALPLLLLFSVSQRSFSDVLTSDAVGIEIARAAVGGICLALSVPLTTAIAVLLARPLGYQPGEGPEDDAAHDDSSHRHAHHDEDDRPVAAARRLEPAGYATATPPYPATGSFAPVRPAPPAEAGFRSPSGGFDGFAAESQVAQPEPPPAAGPRTGRHPHVGYGTGSYPYVRLQRPGSRPDLESSDTTANYDQQTRRVERLPADPTQPGHQQQPDPEFGWNPPPATGPNTGEYRWGRHGYANDDYDGR</sequence>
<name>A0A3M2KYP6_9NOCA</name>
<dbReference type="PANTHER" id="PTHR41771">
    <property type="entry name" value="MEMBRANE PROTEIN-RELATED"/>
    <property type="match status" value="1"/>
</dbReference>
<feature type="compositionally biased region" description="Basic and acidic residues" evidence="1">
    <location>
        <begin position="419"/>
        <end position="434"/>
    </location>
</feature>
<proteinExistence type="predicted"/>
<evidence type="ECO:0000256" key="2">
    <source>
        <dbReference type="SAM" id="Phobius"/>
    </source>
</evidence>
<evidence type="ECO:0000256" key="1">
    <source>
        <dbReference type="SAM" id="MobiDB-lite"/>
    </source>
</evidence>
<dbReference type="PANTHER" id="PTHR41771:SF1">
    <property type="entry name" value="MEMBRANE PROTEIN"/>
    <property type="match status" value="1"/>
</dbReference>